<keyword evidence="2" id="KW-1185">Reference proteome</keyword>
<dbReference type="GO" id="GO:0003676">
    <property type="term" value="F:nucleic acid binding"/>
    <property type="evidence" value="ECO:0007669"/>
    <property type="project" value="InterPro"/>
</dbReference>
<dbReference type="AlphaFoldDB" id="A0A482VFI9"/>
<dbReference type="OrthoDB" id="25402at2759"/>
<accession>A0A482VFI9</accession>
<dbReference type="STRING" id="1661398.A0A482VFI9"/>
<evidence type="ECO:0008006" key="3">
    <source>
        <dbReference type="Google" id="ProtNLM"/>
    </source>
</evidence>
<dbReference type="EMBL" id="QDEB01106265">
    <property type="protein sequence ID" value="RZB94449.1"/>
    <property type="molecule type" value="Genomic_DNA"/>
</dbReference>
<organism evidence="1 2">
    <name type="scientific">Asbolus verrucosus</name>
    <name type="common">Desert ironclad beetle</name>
    <dbReference type="NCBI Taxonomy" id="1661398"/>
    <lineage>
        <taxon>Eukaryota</taxon>
        <taxon>Metazoa</taxon>
        <taxon>Ecdysozoa</taxon>
        <taxon>Arthropoda</taxon>
        <taxon>Hexapoda</taxon>
        <taxon>Insecta</taxon>
        <taxon>Pterygota</taxon>
        <taxon>Neoptera</taxon>
        <taxon>Endopterygota</taxon>
        <taxon>Coleoptera</taxon>
        <taxon>Polyphaga</taxon>
        <taxon>Cucujiformia</taxon>
        <taxon>Tenebrionidae</taxon>
        <taxon>Pimeliinae</taxon>
        <taxon>Asbolus</taxon>
    </lineage>
</organism>
<proteinExistence type="predicted"/>
<evidence type="ECO:0000313" key="1">
    <source>
        <dbReference type="EMBL" id="RZB94449.1"/>
    </source>
</evidence>
<dbReference type="Gene3D" id="3.30.420.10">
    <property type="entry name" value="Ribonuclease H-like superfamily/Ribonuclease H"/>
    <property type="match status" value="1"/>
</dbReference>
<evidence type="ECO:0000313" key="2">
    <source>
        <dbReference type="Proteomes" id="UP000292052"/>
    </source>
</evidence>
<dbReference type="Proteomes" id="UP000292052">
    <property type="component" value="Unassembled WGS sequence"/>
</dbReference>
<dbReference type="InterPro" id="IPR036397">
    <property type="entry name" value="RNaseH_sf"/>
</dbReference>
<protein>
    <recommendedName>
        <fullName evidence="3">Transposase Tc1-like domain-containing protein</fullName>
    </recommendedName>
</protein>
<comment type="caution">
    <text evidence="1">The sequence shown here is derived from an EMBL/GenBank/DDBJ whole genome shotgun (WGS) entry which is preliminary data.</text>
</comment>
<name>A0A482VFI9_ASBVE</name>
<reference evidence="1 2" key="1">
    <citation type="submission" date="2017-03" db="EMBL/GenBank/DDBJ databases">
        <title>Genome of the blue death feigning beetle - Asbolus verrucosus.</title>
        <authorList>
            <person name="Rider S.D."/>
        </authorList>
    </citation>
    <scope>NUCLEOTIDE SEQUENCE [LARGE SCALE GENOMIC DNA]</scope>
    <source>
        <strain evidence="1">Butters</strain>
        <tissue evidence="1">Head and leg muscle</tissue>
    </source>
</reference>
<sequence>MAAAKGISLKSWECTISRALARFNETGEYTRRPSQGPHRVTTRGDNRFLQLIALGLHAQVPATGPILIREHRVGRLKFAREHVHWQNNDRRRVLFFDESRFCLWSSDRRVLVYRRLGERFS</sequence>
<gene>
    <name evidence="1" type="ORF">BDFB_012920</name>
</gene>